<name>A0A8J2PDD6_9HEXA</name>
<dbReference type="EMBL" id="CAJVCH010240344">
    <property type="protein sequence ID" value="CAG7732936.1"/>
    <property type="molecule type" value="Genomic_DNA"/>
</dbReference>
<dbReference type="InterPro" id="IPR001245">
    <property type="entry name" value="Ser-Thr/Tyr_kinase_cat_dom"/>
</dbReference>
<dbReference type="InterPro" id="IPR000719">
    <property type="entry name" value="Prot_kinase_dom"/>
</dbReference>
<dbReference type="Pfam" id="PF07714">
    <property type="entry name" value="PK_Tyr_Ser-Thr"/>
    <property type="match status" value="1"/>
</dbReference>
<feature type="non-terminal residue" evidence="2">
    <location>
        <position position="1"/>
    </location>
</feature>
<keyword evidence="3" id="KW-1185">Reference proteome</keyword>
<dbReference type="InterPro" id="IPR050122">
    <property type="entry name" value="RTK"/>
</dbReference>
<sequence length="137" mass="15311">KFLGAVVDDLAKGECLAVIELCPFGNLNSYLRKHAAQATEESRSAYVLFSDEMEPQGNLSLSVLLHFCKQIGKGMEYLAQMNVIHGDLATRNVFVFEKFNVKITDFGLSRQLYSCANYKKKSQVPLPLAWMALESLS</sequence>
<dbReference type="GO" id="GO:0043235">
    <property type="term" value="C:receptor complex"/>
    <property type="evidence" value="ECO:0007669"/>
    <property type="project" value="TreeGrafter"/>
</dbReference>
<reference evidence="2" key="1">
    <citation type="submission" date="2021-06" db="EMBL/GenBank/DDBJ databases">
        <authorList>
            <person name="Hodson N. C."/>
            <person name="Mongue J. A."/>
            <person name="Jaron S. K."/>
        </authorList>
    </citation>
    <scope>NUCLEOTIDE SEQUENCE</scope>
</reference>
<comment type="caution">
    <text evidence="2">The sequence shown here is derived from an EMBL/GenBank/DDBJ whole genome shotgun (WGS) entry which is preliminary data.</text>
</comment>
<evidence type="ECO:0000259" key="1">
    <source>
        <dbReference type="PROSITE" id="PS50011"/>
    </source>
</evidence>
<proteinExistence type="predicted"/>
<evidence type="ECO:0000313" key="3">
    <source>
        <dbReference type="Proteomes" id="UP000708208"/>
    </source>
</evidence>
<dbReference type="GO" id="GO:0004714">
    <property type="term" value="F:transmembrane receptor protein tyrosine kinase activity"/>
    <property type="evidence" value="ECO:0007669"/>
    <property type="project" value="TreeGrafter"/>
</dbReference>
<dbReference type="GO" id="GO:0007169">
    <property type="term" value="P:cell surface receptor protein tyrosine kinase signaling pathway"/>
    <property type="evidence" value="ECO:0007669"/>
    <property type="project" value="TreeGrafter"/>
</dbReference>
<feature type="non-terminal residue" evidence="2">
    <location>
        <position position="137"/>
    </location>
</feature>
<feature type="domain" description="Protein kinase" evidence="1">
    <location>
        <begin position="1"/>
        <end position="137"/>
    </location>
</feature>
<dbReference type="PANTHER" id="PTHR24416:SF600">
    <property type="entry name" value="PDGF- AND VEGF-RECEPTOR RELATED, ISOFORM J"/>
    <property type="match status" value="1"/>
</dbReference>
<accession>A0A8J2PDD6</accession>
<dbReference type="GO" id="GO:0005886">
    <property type="term" value="C:plasma membrane"/>
    <property type="evidence" value="ECO:0007669"/>
    <property type="project" value="TreeGrafter"/>
</dbReference>
<evidence type="ECO:0000313" key="2">
    <source>
        <dbReference type="EMBL" id="CAG7732936.1"/>
    </source>
</evidence>
<dbReference type="PANTHER" id="PTHR24416">
    <property type="entry name" value="TYROSINE-PROTEIN KINASE RECEPTOR"/>
    <property type="match status" value="1"/>
</dbReference>
<dbReference type="SMART" id="SM00219">
    <property type="entry name" value="TyrKc"/>
    <property type="match status" value="1"/>
</dbReference>
<organism evidence="2 3">
    <name type="scientific">Allacma fusca</name>
    <dbReference type="NCBI Taxonomy" id="39272"/>
    <lineage>
        <taxon>Eukaryota</taxon>
        <taxon>Metazoa</taxon>
        <taxon>Ecdysozoa</taxon>
        <taxon>Arthropoda</taxon>
        <taxon>Hexapoda</taxon>
        <taxon>Collembola</taxon>
        <taxon>Symphypleona</taxon>
        <taxon>Sminthuridae</taxon>
        <taxon>Allacma</taxon>
    </lineage>
</organism>
<dbReference type="PROSITE" id="PS00109">
    <property type="entry name" value="PROTEIN_KINASE_TYR"/>
    <property type="match status" value="1"/>
</dbReference>
<dbReference type="InterPro" id="IPR020635">
    <property type="entry name" value="Tyr_kinase_cat_dom"/>
</dbReference>
<dbReference type="InterPro" id="IPR008266">
    <property type="entry name" value="Tyr_kinase_AS"/>
</dbReference>
<dbReference type="PROSITE" id="PS50011">
    <property type="entry name" value="PROTEIN_KINASE_DOM"/>
    <property type="match status" value="1"/>
</dbReference>
<dbReference type="OrthoDB" id="3256376at2759"/>
<dbReference type="GO" id="GO:0005524">
    <property type="term" value="F:ATP binding"/>
    <property type="evidence" value="ECO:0007669"/>
    <property type="project" value="InterPro"/>
</dbReference>
<protein>
    <recommendedName>
        <fullName evidence="1">Protein kinase domain-containing protein</fullName>
    </recommendedName>
</protein>
<dbReference type="Proteomes" id="UP000708208">
    <property type="component" value="Unassembled WGS sequence"/>
</dbReference>
<gene>
    <name evidence="2" type="ORF">AFUS01_LOCUS21414</name>
</gene>
<dbReference type="AlphaFoldDB" id="A0A8J2PDD6"/>